<dbReference type="SUPFAM" id="SSF55608">
    <property type="entry name" value="Homing endonucleases"/>
    <property type="match status" value="1"/>
</dbReference>
<dbReference type="Gene3D" id="3.10.28.10">
    <property type="entry name" value="Homing endonucleases"/>
    <property type="match status" value="1"/>
</dbReference>
<dbReference type="InterPro" id="IPR004042">
    <property type="entry name" value="Intein_endonuc_central"/>
</dbReference>
<dbReference type="EMBL" id="VSSQ01000290">
    <property type="protein sequence ID" value="MPL89932.1"/>
    <property type="molecule type" value="Genomic_DNA"/>
</dbReference>
<reference evidence="5" key="1">
    <citation type="submission" date="2019-08" db="EMBL/GenBank/DDBJ databases">
        <authorList>
            <person name="Kucharzyk K."/>
            <person name="Murdoch R.W."/>
            <person name="Higgins S."/>
            <person name="Loffler F."/>
        </authorList>
    </citation>
    <scope>NUCLEOTIDE SEQUENCE</scope>
</reference>
<keyword evidence="2" id="KW-0238">DNA-binding</keyword>
<dbReference type="NCBIfam" id="TIGR00647">
    <property type="entry name" value="DNA_bind_WhiA"/>
    <property type="match status" value="1"/>
</dbReference>
<accession>A0A644VGY2</accession>
<dbReference type="GO" id="GO:0003677">
    <property type="term" value="F:DNA binding"/>
    <property type="evidence" value="ECO:0007669"/>
    <property type="project" value="UniProtKB-KW"/>
</dbReference>
<dbReference type="PROSITE" id="PS50819">
    <property type="entry name" value="INTEIN_ENDONUCLEASE"/>
    <property type="match status" value="1"/>
</dbReference>
<keyword evidence="3" id="KW-0131">Cell cycle</keyword>
<dbReference type="PANTHER" id="PTHR37307">
    <property type="entry name" value="CELL DIVISION PROTEIN WHIA-RELATED"/>
    <property type="match status" value="1"/>
</dbReference>
<evidence type="ECO:0000256" key="3">
    <source>
        <dbReference type="ARBA" id="ARBA00023306"/>
    </source>
</evidence>
<dbReference type="GO" id="GO:0004519">
    <property type="term" value="F:endonuclease activity"/>
    <property type="evidence" value="ECO:0007669"/>
    <property type="project" value="InterPro"/>
</dbReference>
<dbReference type="Pfam" id="PF02650">
    <property type="entry name" value="HTH_WhiA"/>
    <property type="match status" value="1"/>
</dbReference>
<evidence type="ECO:0000256" key="1">
    <source>
        <dbReference type="ARBA" id="ARBA00022618"/>
    </source>
</evidence>
<dbReference type="Pfam" id="PF14527">
    <property type="entry name" value="LAGLIDADG_WhiA"/>
    <property type="match status" value="1"/>
</dbReference>
<proteinExistence type="inferred from homology"/>
<dbReference type="InterPro" id="IPR018478">
    <property type="entry name" value="Sporu_reg_WhiA_N_dom"/>
</dbReference>
<dbReference type="InterPro" id="IPR039518">
    <property type="entry name" value="WhiA_LAGLIDADG_dom"/>
</dbReference>
<keyword evidence="1" id="KW-0132">Cell division</keyword>
<comment type="caution">
    <text evidence="5">The sequence shown here is derived from an EMBL/GenBank/DDBJ whole genome shotgun (WGS) entry which is preliminary data.</text>
</comment>
<organism evidence="5">
    <name type="scientific">bioreactor metagenome</name>
    <dbReference type="NCBI Taxonomy" id="1076179"/>
    <lineage>
        <taxon>unclassified sequences</taxon>
        <taxon>metagenomes</taxon>
        <taxon>ecological metagenomes</taxon>
    </lineage>
</organism>
<gene>
    <name evidence="5" type="primary">whiA_3</name>
    <name evidence="5" type="ORF">SDC9_35974</name>
</gene>
<dbReference type="InterPro" id="IPR027434">
    <property type="entry name" value="Homing_endonucl"/>
</dbReference>
<evidence type="ECO:0000313" key="5">
    <source>
        <dbReference type="EMBL" id="MPL89932.1"/>
    </source>
</evidence>
<name>A0A644VGY2_9ZZZZ</name>
<evidence type="ECO:0000259" key="4">
    <source>
        <dbReference type="PROSITE" id="PS50819"/>
    </source>
</evidence>
<dbReference type="AlphaFoldDB" id="A0A644VGY2"/>
<dbReference type="InterPro" id="IPR023054">
    <property type="entry name" value="Sporulation_regulator_WhiA_C"/>
</dbReference>
<dbReference type="GO" id="GO:0051301">
    <property type="term" value="P:cell division"/>
    <property type="evidence" value="ECO:0007669"/>
    <property type="project" value="UniProtKB-KW"/>
</dbReference>
<dbReference type="PANTHER" id="PTHR37307:SF1">
    <property type="entry name" value="CELL DIVISION PROTEIN WHIA-RELATED"/>
    <property type="match status" value="1"/>
</dbReference>
<feature type="domain" description="DOD-type homing endonuclease" evidence="4">
    <location>
        <begin position="124"/>
        <end position="168"/>
    </location>
</feature>
<protein>
    <submittedName>
        <fullName evidence="5">Sporulation transcription regulator WhiA</fullName>
    </submittedName>
</protein>
<dbReference type="Pfam" id="PF10298">
    <property type="entry name" value="WhiA_N"/>
    <property type="match status" value="1"/>
</dbReference>
<dbReference type="HAMAP" id="MF_01420">
    <property type="entry name" value="HTH_type_WhiA"/>
    <property type="match status" value="1"/>
</dbReference>
<sequence length="309" mass="34194">MSFSNDVKNEVARIEGEIGCCEKAELFGLLRMSGSVSLKGKGIGIHFTTENAALARRVLQLLKGNFMVQTEVVITRSRRLKKNNKYQVQVMPSAEASKALSELQLLALPEAGRIKLLGKPCCRKAFLRGIFLAGGSVSKPVSDYHLELVTDNEDLAKLIQKIMHGFSLPAKMTDRKNDYIVYLKEGNAITRFLSVIGAHNSLLQFENIRIVKEMRNNVNRLVNCETANLSKIVQAAVYQIACIRYIDKTCGLHSLSPLLKEAADLRLAYPESSVAELAAMANGNIGKSGFNHRLKKIERLALEMGMEGK</sequence>
<dbReference type="InterPro" id="IPR003802">
    <property type="entry name" value="Sporulation_regulator_WhiA"/>
</dbReference>
<evidence type="ECO:0000256" key="2">
    <source>
        <dbReference type="ARBA" id="ARBA00023125"/>
    </source>
</evidence>
<dbReference type="GO" id="GO:0043937">
    <property type="term" value="P:regulation of sporulation"/>
    <property type="evidence" value="ECO:0007669"/>
    <property type="project" value="InterPro"/>
</dbReference>